<dbReference type="SUPFAM" id="SSF52058">
    <property type="entry name" value="L domain-like"/>
    <property type="match status" value="1"/>
</dbReference>
<feature type="chain" id="PRO_5026966309" description="LRRCT domain-containing protein" evidence="6">
    <location>
        <begin position="22"/>
        <end position="227"/>
    </location>
</feature>
<feature type="non-terminal residue" evidence="8">
    <location>
        <position position="1"/>
    </location>
</feature>
<reference evidence="9" key="1">
    <citation type="submission" date="2020-01" db="EMBL/GenBank/DDBJ databases">
        <title>Draft genome sequence of the Termite Coptotermes fromosanus.</title>
        <authorList>
            <person name="Itakura S."/>
            <person name="Yosikawa Y."/>
            <person name="Umezawa K."/>
        </authorList>
    </citation>
    <scope>NUCLEOTIDE SEQUENCE [LARGE SCALE GENOMIC DNA]</scope>
</reference>
<dbReference type="PRINTS" id="PR00019">
    <property type="entry name" value="LEURICHRPT"/>
</dbReference>
<accession>A0A6L2PNM3</accession>
<dbReference type="InterPro" id="IPR001611">
    <property type="entry name" value="Leu-rich_rpt"/>
</dbReference>
<organism evidence="8 9">
    <name type="scientific">Coptotermes formosanus</name>
    <name type="common">Formosan subterranean termite</name>
    <dbReference type="NCBI Taxonomy" id="36987"/>
    <lineage>
        <taxon>Eukaryota</taxon>
        <taxon>Metazoa</taxon>
        <taxon>Ecdysozoa</taxon>
        <taxon>Arthropoda</taxon>
        <taxon>Hexapoda</taxon>
        <taxon>Insecta</taxon>
        <taxon>Pterygota</taxon>
        <taxon>Neoptera</taxon>
        <taxon>Polyneoptera</taxon>
        <taxon>Dictyoptera</taxon>
        <taxon>Blattodea</taxon>
        <taxon>Blattoidea</taxon>
        <taxon>Termitoidae</taxon>
        <taxon>Rhinotermitidae</taxon>
        <taxon>Coptotermes</taxon>
    </lineage>
</organism>
<keyword evidence="9" id="KW-1185">Reference proteome</keyword>
<keyword evidence="4" id="KW-0677">Repeat</keyword>
<dbReference type="GO" id="GO:0007166">
    <property type="term" value="P:cell surface receptor signaling pathway"/>
    <property type="evidence" value="ECO:0007669"/>
    <property type="project" value="TreeGrafter"/>
</dbReference>
<evidence type="ECO:0000256" key="4">
    <source>
        <dbReference type="ARBA" id="ARBA00022737"/>
    </source>
</evidence>
<evidence type="ECO:0000256" key="2">
    <source>
        <dbReference type="ARBA" id="ARBA00022614"/>
    </source>
</evidence>
<dbReference type="InterPro" id="IPR003591">
    <property type="entry name" value="Leu-rich_rpt_typical-subtyp"/>
</dbReference>
<feature type="non-terminal residue" evidence="8">
    <location>
        <position position="227"/>
    </location>
</feature>
<dbReference type="InterPro" id="IPR032675">
    <property type="entry name" value="LRR_dom_sf"/>
</dbReference>
<dbReference type="InterPro" id="IPR051963">
    <property type="entry name" value="Adhesion_GPCR_A"/>
</dbReference>
<evidence type="ECO:0000259" key="7">
    <source>
        <dbReference type="SMART" id="SM00082"/>
    </source>
</evidence>
<feature type="signal peptide" evidence="6">
    <location>
        <begin position="1"/>
        <end position="21"/>
    </location>
</feature>
<feature type="domain" description="LRRCT" evidence="7">
    <location>
        <begin position="165"/>
        <end position="212"/>
    </location>
</feature>
<dbReference type="AlphaFoldDB" id="A0A6L2PNM3"/>
<evidence type="ECO:0000313" key="8">
    <source>
        <dbReference type="EMBL" id="GFG34213.1"/>
    </source>
</evidence>
<sequence length="227" mass="25528">GMAFLLCWTLITLIWIPKYGAAPNRSTACKYAGYILTMDCTDVKLDSLHSNMYPVNSPTLLALILENTGIKTLEPEVFSHLTKLTRLDLSRNQLQTLDYRLFINLTELWSLDMTNNRLTSLTDDRLFASQLKLKYLKLSSNSLISLNRGVLAPLVSLKYLYLSGNPFVCDCELRDTMLWCENKNLSTNAVCHYPNVYNGSSWQILSDPKICVESETASDVTPGIKGA</sequence>
<proteinExistence type="inferred from homology"/>
<dbReference type="InterPro" id="IPR000483">
    <property type="entry name" value="Cys-rich_flank_reg_C"/>
</dbReference>
<evidence type="ECO:0000256" key="6">
    <source>
        <dbReference type="SAM" id="SignalP"/>
    </source>
</evidence>
<dbReference type="PANTHER" id="PTHR45930:SF4">
    <property type="entry name" value="ADHESION G PROTEIN-COUPLED RECEPTOR A3"/>
    <property type="match status" value="1"/>
</dbReference>
<keyword evidence="2" id="KW-0433">Leucine-rich repeat</keyword>
<keyword evidence="5" id="KW-0675">Receptor</keyword>
<dbReference type="Gene3D" id="3.80.10.10">
    <property type="entry name" value="Ribonuclease Inhibitor"/>
    <property type="match status" value="1"/>
</dbReference>
<dbReference type="OrthoDB" id="676979at2759"/>
<dbReference type="SMART" id="SM00082">
    <property type="entry name" value="LRRCT"/>
    <property type="match status" value="1"/>
</dbReference>
<dbReference type="EMBL" id="BLKM01011744">
    <property type="protein sequence ID" value="GFG34213.1"/>
    <property type="molecule type" value="Genomic_DNA"/>
</dbReference>
<gene>
    <name evidence="8" type="ORF">Cfor_08181</name>
</gene>
<comment type="similarity">
    <text evidence="1">Belongs to the G-protein coupled receptor 2 family. Adhesion G-protein coupled receptor (ADGR) subfamily.</text>
</comment>
<name>A0A6L2PNM3_COPFO</name>
<evidence type="ECO:0000256" key="5">
    <source>
        <dbReference type="ARBA" id="ARBA00023170"/>
    </source>
</evidence>
<dbReference type="Proteomes" id="UP000502823">
    <property type="component" value="Unassembled WGS sequence"/>
</dbReference>
<dbReference type="Pfam" id="PF13855">
    <property type="entry name" value="LRR_8"/>
    <property type="match status" value="1"/>
</dbReference>
<evidence type="ECO:0000256" key="1">
    <source>
        <dbReference type="ARBA" id="ARBA00007343"/>
    </source>
</evidence>
<keyword evidence="3 6" id="KW-0732">Signal</keyword>
<dbReference type="PANTHER" id="PTHR45930">
    <property type="entry name" value="G-PROTEIN COUPLED RECEPTOR 124-LIKE PROTEIN"/>
    <property type="match status" value="1"/>
</dbReference>
<evidence type="ECO:0000313" key="9">
    <source>
        <dbReference type="Proteomes" id="UP000502823"/>
    </source>
</evidence>
<comment type="caution">
    <text evidence="8">The sequence shown here is derived from an EMBL/GenBank/DDBJ whole genome shotgun (WGS) entry which is preliminary data.</text>
</comment>
<dbReference type="InParanoid" id="A0A6L2PNM3"/>
<dbReference type="GO" id="GO:0005886">
    <property type="term" value="C:plasma membrane"/>
    <property type="evidence" value="ECO:0007669"/>
    <property type="project" value="TreeGrafter"/>
</dbReference>
<protein>
    <recommendedName>
        <fullName evidence="7">LRRCT domain-containing protein</fullName>
    </recommendedName>
</protein>
<dbReference type="SMART" id="SM00369">
    <property type="entry name" value="LRR_TYP"/>
    <property type="match status" value="4"/>
</dbReference>
<evidence type="ECO:0000256" key="3">
    <source>
        <dbReference type="ARBA" id="ARBA00022729"/>
    </source>
</evidence>